<dbReference type="InterPro" id="IPR001584">
    <property type="entry name" value="Integrase_cat-core"/>
</dbReference>
<dbReference type="InterPro" id="IPR036397">
    <property type="entry name" value="RNaseH_sf"/>
</dbReference>
<accession>A0AAP0JKI1</accession>
<proteinExistence type="predicted"/>
<dbReference type="GO" id="GO:0015074">
    <property type="term" value="P:DNA integration"/>
    <property type="evidence" value="ECO:0007669"/>
    <property type="project" value="InterPro"/>
</dbReference>
<name>A0AAP0JKI1_9MAGN</name>
<dbReference type="AlphaFoldDB" id="A0AAP0JKI1"/>
<organism evidence="2 3">
    <name type="scientific">Stephania yunnanensis</name>
    <dbReference type="NCBI Taxonomy" id="152371"/>
    <lineage>
        <taxon>Eukaryota</taxon>
        <taxon>Viridiplantae</taxon>
        <taxon>Streptophyta</taxon>
        <taxon>Embryophyta</taxon>
        <taxon>Tracheophyta</taxon>
        <taxon>Spermatophyta</taxon>
        <taxon>Magnoliopsida</taxon>
        <taxon>Ranunculales</taxon>
        <taxon>Menispermaceae</taxon>
        <taxon>Menispermoideae</taxon>
        <taxon>Cissampelideae</taxon>
        <taxon>Stephania</taxon>
    </lineage>
</organism>
<evidence type="ECO:0000259" key="1">
    <source>
        <dbReference type="PROSITE" id="PS50994"/>
    </source>
</evidence>
<reference evidence="2 3" key="1">
    <citation type="submission" date="2024-01" db="EMBL/GenBank/DDBJ databases">
        <title>Genome assemblies of Stephania.</title>
        <authorList>
            <person name="Yang L."/>
        </authorList>
    </citation>
    <scope>NUCLEOTIDE SEQUENCE [LARGE SCALE GENOMIC DNA]</scope>
    <source>
        <strain evidence="2">YNDBR</strain>
        <tissue evidence="2">Leaf</tissue>
    </source>
</reference>
<dbReference type="InterPro" id="IPR012337">
    <property type="entry name" value="RNaseH-like_sf"/>
</dbReference>
<protein>
    <recommendedName>
        <fullName evidence="1">Integrase catalytic domain-containing protein</fullName>
    </recommendedName>
</protein>
<dbReference type="EMBL" id="JBBNAF010000006">
    <property type="protein sequence ID" value="KAK9135554.1"/>
    <property type="molecule type" value="Genomic_DNA"/>
</dbReference>
<dbReference type="Proteomes" id="UP001420932">
    <property type="component" value="Unassembled WGS sequence"/>
</dbReference>
<dbReference type="InterPro" id="IPR050951">
    <property type="entry name" value="Retrovirus_Pol_polyprotein"/>
</dbReference>
<gene>
    <name evidence="2" type="ORF">Syun_014884</name>
</gene>
<evidence type="ECO:0000313" key="3">
    <source>
        <dbReference type="Proteomes" id="UP001420932"/>
    </source>
</evidence>
<dbReference type="PANTHER" id="PTHR37984">
    <property type="entry name" value="PROTEIN CBG26694"/>
    <property type="match status" value="1"/>
</dbReference>
<evidence type="ECO:0000313" key="2">
    <source>
        <dbReference type="EMBL" id="KAK9135554.1"/>
    </source>
</evidence>
<dbReference type="PANTHER" id="PTHR37984:SF5">
    <property type="entry name" value="PROTEIN NYNRIN-LIKE"/>
    <property type="match status" value="1"/>
</dbReference>
<dbReference type="GO" id="GO:0003676">
    <property type="term" value="F:nucleic acid binding"/>
    <property type="evidence" value="ECO:0007669"/>
    <property type="project" value="InterPro"/>
</dbReference>
<dbReference type="PROSITE" id="PS50994">
    <property type="entry name" value="INTEGRASE"/>
    <property type="match status" value="1"/>
</dbReference>
<feature type="domain" description="Integrase catalytic" evidence="1">
    <location>
        <begin position="1"/>
        <end position="142"/>
    </location>
</feature>
<comment type="caution">
    <text evidence="2">The sequence shown here is derived from an EMBL/GenBank/DDBJ whole genome shotgun (WGS) entry which is preliminary data.</text>
</comment>
<dbReference type="Gene3D" id="3.30.420.10">
    <property type="entry name" value="Ribonuclease H-like superfamily/Ribonuclease H"/>
    <property type="match status" value="1"/>
</dbReference>
<keyword evidence="3" id="KW-1185">Reference proteome</keyword>
<sequence length="208" mass="24737">MEFGFVVVDRFNKYSHFLALKHPYFAKTVADSFLHKVRLYGIPFCIVLDRHKMFLSKFWCELFRWQDTQLNRNSAYHLQSDGQSEVVNCCLETYPCCFISQRPRKWSKWLSWVEYWYNTSFHSLPFKVVYGRDPPPLIHLGAILSTTSVDVEVLSARDVALTELRYQLLLAQNRMKQQANSDCREVHFEVGDMVFVKLRPYRHHFVAR</sequence>
<dbReference type="SUPFAM" id="SSF53098">
    <property type="entry name" value="Ribonuclease H-like"/>
    <property type="match status" value="1"/>
</dbReference>